<accession>A0ABW0LHZ2</accession>
<protein>
    <submittedName>
        <fullName evidence="2">DUF4185 domain-containing protein</fullName>
    </submittedName>
</protein>
<evidence type="ECO:0000259" key="1">
    <source>
        <dbReference type="Pfam" id="PF13810"/>
    </source>
</evidence>
<evidence type="ECO:0000313" key="2">
    <source>
        <dbReference type="EMBL" id="MFC5464557.1"/>
    </source>
</evidence>
<dbReference type="Pfam" id="PF13810">
    <property type="entry name" value="DUF4185"/>
    <property type="match status" value="1"/>
</dbReference>
<reference evidence="3" key="1">
    <citation type="journal article" date="2019" name="Int. J. Syst. Evol. Microbiol.">
        <title>The Global Catalogue of Microorganisms (GCM) 10K type strain sequencing project: providing services to taxonomists for standard genome sequencing and annotation.</title>
        <authorList>
            <consortium name="The Broad Institute Genomics Platform"/>
            <consortium name="The Broad Institute Genome Sequencing Center for Infectious Disease"/>
            <person name="Wu L."/>
            <person name="Ma J."/>
        </authorList>
    </citation>
    <scope>NUCLEOTIDE SEQUENCE [LARGE SCALE GENOMIC DNA]</scope>
    <source>
        <strain evidence="3">CGMCC 1.12237</strain>
    </source>
</reference>
<dbReference type="RefSeq" id="WP_382349563.1">
    <property type="nucleotide sequence ID" value="NZ_JBHSMC010000010.1"/>
</dbReference>
<dbReference type="InterPro" id="IPR025442">
    <property type="entry name" value="DUF4185"/>
</dbReference>
<proteinExistence type="predicted"/>
<gene>
    <name evidence="2" type="ORF">ACFPM4_07315</name>
</gene>
<name>A0ABW0LHZ2_9BACI</name>
<dbReference type="SUPFAM" id="SSF75005">
    <property type="entry name" value="Arabinanase/levansucrase/invertase"/>
    <property type="match status" value="1"/>
</dbReference>
<dbReference type="Gene3D" id="2.115.10.20">
    <property type="entry name" value="Glycosyl hydrolase domain, family 43"/>
    <property type="match status" value="1"/>
</dbReference>
<organism evidence="2 3">
    <name type="scientific">Lederbergia graminis</name>
    <dbReference type="NCBI Taxonomy" id="735518"/>
    <lineage>
        <taxon>Bacteria</taxon>
        <taxon>Bacillati</taxon>
        <taxon>Bacillota</taxon>
        <taxon>Bacilli</taxon>
        <taxon>Bacillales</taxon>
        <taxon>Bacillaceae</taxon>
        <taxon>Lederbergia</taxon>
    </lineage>
</organism>
<evidence type="ECO:0000313" key="3">
    <source>
        <dbReference type="Proteomes" id="UP001596147"/>
    </source>
</evidence>
<keyword evidence="3" id="KW-1185">Reference proteome</keyword>
<comment type="caution">
    <text evidence="2">The sequence shown here is derived from an EMBL/GenBank/DDBJ whole genome shotgun (WGS) entry which is preliminary data.</text>
</comment>
<sequence>MGNSKPIKPYNLTRIARVTGESLPGETLPNPNQTHIKYNVNATDLGIMWDKGDGEIFIALGDTYGKCWGGSGAGPETAEWRSNVLAVSNNRNPEEGLIFSKMITDGLGSAKELICAERVYGREWTIIPTAGVTVGNKHYLHFMSIHRWGTDGNGRWKTNYSGVAISEDNGHTWVKSEQLKWENNKEYDHRFQQAAFVKEDGYVYMFTTENGRHGDIYLGRVIEEKIEFKDEYRYWDGSNWVEDERAAMPITNGPAGELSVAYNSYYKKWIMIYLSPKHDGLVLRSSQSLTGPWSEEELLVSRNDYPRVYGGFIHPSFNDGKQLYFNMTQWDPYNVFWMKVDLVEEEKI</sequence>
<dbReference type="Proteomes" id="UP001596147">
    <property type="component" value="Unassembled WGS sequence"/>
</dbReference>
<dbReference type="InterPro" id="IPR023296">
    <property type="entry name" value="Glyco_hydro_beta-prop_sf"/>
</dbReference>
<dbReference type="EMBL" id="JBHSMC010000010">
    <property type="protein sequence ID" value="MFC5464557.1"/>
    <property type="molecule type" value="Genomic_DNA"/>
</dbReference>
<feature type="domain" description="DUF4185" evidence="1">
    <location>
        <begin position="31"/>
        <end position="339"/>
    </location>
</feature>